<comment type="similarity">
    <text evidence="1">Belongs to the short-chain dehydrogenases/reductases (SDR) family.</text>
</comment>
<evidence type="ECO:0000256" key="1">
    <source>
        <dbReference type="ARBA" id="ARBA00006484"/>
    </source>
</evidence>
<evidence type="ECO:0000256" key="2">
    <source>
        <dbReference type="ARBA" id="ARBA00023002"/>
    </source>
</evidence>
<keyword evidence="2" id="KW-0560">Oxidoreductase</keyword>
<protein>
    <submittedName>
        <fullName evidence="3">Uncharacterized protein</fullName>
    </submittedName>
</protein>
<dbReference type="Pfam" id="PF00106">
    <property type="entry name" value="adh_short"/>
    <property type="match status" value="1"/>
</dbReference>
<dbReference type="RefSeq" id="XP_046120169.1">
    <property type="nucleotide sequence ID" value="XM_046262072.1"/>
</dbReference>
<dbReference type="InterPro" id="IPR036291">
    <property type="entry name" value="NAD(P)-bd_dom_sf"/>
</dbReference>
<proteinExistence type="inferred from homology"/>
<keyword evidence="4" id="KW-1185">Reference proteome</keyword>
<name>A0A9P8CRK8_9HYPO</name>
<gene>
    <name evidence="3" type="ORF">F5Z01DRAFT_634572</name>
</gene>
<dbReference type="AlphaFoldDB" id="A0A9P8CRK8"/>
<evidence type="ECO:0000313" key="3">
    <source>
        <dbReference type="EMBL" id="KAG9256245.1"/>
    </source>
</evidence>
<dbReference type="Proteomes" id="UP000887229">
    <property type="component" value="Unassembled WGS sequence"/>
</dbReference>
<dbReference type="InterPro" id="IPR002347">
    <property type="entry name" value="SDR_fam"/>
</dbReference>
<dbReference type="OrthoDB" id="10254221at2759"/>
<evidence type="ECO:0000313" key="4">
    <source>
        <dbReference type="Proteomes" id="UP000887229"/>
    </source>
</evidence>
<dbReference type="Gene3D" id="3.40.50.720">
    <property type="entry name" value="NAD(P)-binding Rossmann-like Domain"/>
    <property type="match status" value="1"/>
</dbReference>
<reference evidence="3" key="1">
    <citation type="journal article" date="2021" name="IMA Fungus">
        <title>Genomic characterization of three marine fungi, including Emericellopsis atlantica sp. nov. with signatures of a generalist lifestyle and marine biomass degradation.</title>
        <authorList>
            <person name="Hagestad O.C."/>
            <person name="Hou L."/>
            <person name="Andersen J.H."/>
            <person name="Hansen E.H."/>
            <person name="Altermark B."/>
            <person name="Li C."/>
            <person name="Kuhnert E."/>
            <person name="Cox R.J."/>
            <person name="Crous P.W."/>
            <person name="Spatafora J.W."/>
            <person name="Lail K."/>
            <person name="Amirebrahimi M."/>
            <person name="Lipzen A."/>
            <person name="Pangilinan J."/>
            <person name="Andreopoulos W."/>
            <person name="Hayes R.D."/>
            <person name="Ng V."/>
            <person name="Grigoriev I.V."/>
            <person name="Jackson S.A."/>
            <person name="Sutton T.D.S."/>
            <person name="Dobson A.D.W."/>
            <person name="Rama T."/>
        </authorList>
    </citation>
    <scope>NUCLEOTIDE SEQUENCE</scope>
    <source>
        <strain evidence="3">TS7</strain>
    </source>
</reference>
<dbReference type="SUPFAM" id="SSF51735">
    <property type="entry name" value="NAD(P)-binding Rossmann-fold domains"/>
    <property type="match status" value="1"/>
</dbReference>
<comment type="caution">
    <text evidence="3">The sequence shown here is derived from an EMBL/GenBank/DDBJ whole genome shotgun (WGS) entry which is preliminary data.</text>
</comment>
<dbReference type="GeneID" id="70292975"/>
<organism evidence="3 4">
    <name type="scientific">Emericellopsis atlantica</name>
    <dbReference type="NCBI Taxonomy" id="2614577"/>
    <lineage>
        <taxon>Eukaryota</taxon>
        <taxon>Fungi</taxon>
        <taxon>Dikarya</taxon>
        <taxon>Ascomycota</taxon>
        <taxon>Pezizomycotina</taxon>
        <taxon>Sordariomycetes</taxon>
        <taxon>Hypocreomycetidae</taxon>
        <taxon>Hypocreales</taxon>
        <taxon>Bionectriaceae</taxon>
        <taxon>Emericellopsis</taxon>
    </lineage>
</organism>
<sequence>MAAETVLVVGATGNIGVAAVKGALQAGRNVLAIVRNQNSADKLIKRVGTSKDITFVEADVASDSGVADVVTKVREGKLPTFQHVYSSGMTWPSPSNTESHGITTDRLRYNLNISFEANFFAYRDTIEYLREQKNSSFTMCTGSQGDLATHPLPAITQGALYSLCLGAARDNLDKSVRFNEVYLGFRVEVDEDAAQHSVVSSTEFGAVFEQLLDRSDIRSARVHVTTPEDMKVLRHARRF</sequence>
<dbReference type="CDD" id="cd05233">
    <property type="entry name" value="SDR_c"/>
    <property type="match status" value="1"/>
</dbReference>
<dbReference type="GO" id="GO:0016491">
    <property type="term" value="F:oxidoreductase activity"/>
    <property type="evidence" value="ECO:0007669"/>
    <property type="project" value="UniProtKB-KW"/>
</dbReference>
<dbReference type="PANTHER" id="PTHR43669">
    <property type="entry name" value="5-KETO-D-GLUCONATE 5-REDUCTASE"/>
    <property type="match status" value="1"/>
</dbReference>
<accession>A0A9P8CRK8</accession>
<dbReference type="EMBL" id="MU251248">
    <property type="protein sequence ID" value="KAG9256245.1"/>
    <property type="molecule type" value="Genomic_DNA"/>
</dbReference>
<dbReference type="PANTHER" id="PTHR43669:SF3">
    <property type="entry name" value="ALCOHOL DEHYDROGENASE, PUTATIVE (AFU_ORTHOLOGUE AFUA_3G03445)-RELATED"/>
    <property type="match status" value="1"/>
</dbReference>